<evidence type="ECO:0000256" key="2">
    <source>
        <dbReference type="ARBA" id="ARBA00022428"/>
    </source>
</evidence>
<organism evidence="10 11">
    <name type="scientific">Roseivirga seohaensis subsp. aquiponti</name>
    <dbReference type="NCBI Taxonomy" id="1566026"/>
    <lineage>
        <taxon>Bacteria</taxon>
        <taxon>Pseudomonadati</taxon>
        <taxon>Bacteroidota</taxon>
        <taxon>Cytophagia</taxon>
        <taxon>Cytophagales</taxon>
        <taxon>Roseivirgaceae</taxon>
        <taxon>Roseivirga</taxon>
    </lineage>
</organism>
<evidence type="ECO:0000256" key="5">
    <source>
        <dbReference type="ARBA" id="ARBA00022692"/>
    </source>
</evidence>
<dbReference type="PATRIC" id="fig|1566026.4.peg.477"/>
<evidence type="ECO:0000313" key="11">
    <source>
        <dbReference type="Proteomes" id="UP000036908"/>
    </source>
</evidence>
<dbReference type="EC" id="2.5.1.74" evidence="8 9"/>
<feature type="transmembrane region" description="Helical" evidence="8">
    <location>
        <begin position="173"/>
        <end position="192"/>
    </location>
</feature>
<dbReference type="OrthoDB" id="9767568at2"/>
<comment type="subcellular location">
    <subcellularLocation>
        <location evidence="8">Cell membrane</location>
        <topology evidence="8">Multi-pass membrane protein</topology>
    </subcellularLocation>
    <subcellularLocation>
        <location evidence="1">Membrane</location>
        <topology evidence="1">Multi-pass membrane protein</topology>
    </subcellularLocation>
</comment>
<evidence type="ECO:0000313" key="10">
    <source>
        <dbReference type="EMBL" id="KOF02807.1"/>
    </source>
</evidence>
<dbReference type="GO" id="GO:0042371">
    <property type="term" value="P:vitamin K biosynthetic process"/>
    <property type="evidence" value="ECO:0007669"/>
    <property type="project" value="TreeGrafter"/>
</dbReference>
<dbReference type="InterPro" id="IPR044878">
    <property type="entry name" value="UbiA_sf"/>
</dbReference>
<dbReference type="Pfam" id="PF01040">
    <property type="entry name" value="UbiA"/>
    <property type="match status" value="1"/>
</dbReference>
<comment type="caution">
    <text evidence="10">The sequence shown here is derived from an EMBL/GenBank/DDBJ whole genome shotgun (WGS) entry which is preliminary data.</text>
</comment>
<dbReference type="UniPathway" id="UPA00079">
    <property type="reaction ID" value="UER00168"/>
</dbReference>
<feature type="transmembrane region" description="Helical" evidence="8">
    <location>
        <begin position="116"/>
        <end position="137"/>
    </location>
</feature>
<keyword evidence="4 8" id="KW-0808">Transferase</keyword>
<feature type="transmembrane region" description="Helical" evidence="8">
    <location>
        <begin position="218"/>
        <end position="238"/>
    </location>
</feature>
<dbReference type="InterPro" id="IPR000537">
    <property type="entry name" value="UbiA_prenyltransferase"/>
</dbReference>
<comment type="function">
    <text evidence="8">Conversion of 1,4-dihydroxy-2-naphthoate (DHNA) to demethylmenaquinone (DMK).</text>
</comment>
<comment type="similarity">
    <text evidence="8">Belongs to the MenA family. Type 1 subfamily.</text>
</comment>
<dbReference type="NCBIfam" id="TIGR00751">
    <property type="entry name" value="menA"/>
    <property type="match status" value="1"/>
</dbReference>
<evidence type="ECO:0000256" key="7">
    <source>
        <dbReference type="ARBA" id="ARBA00023136"/>
    </source>
</evidence>
<evidence type="ECO:0000256" key="6">
    <source>
        <dbReference type="ARBA" id="ARBA00022989"/>
    </source>
</evidence>
<dbReference type="Gene3D" id="1.10.357.140">
    <property type="entry name" value="UbiA prenyltransferase"/>
    <property type="match status" value="1"/>
</dbReference>
<evidence type="ECO:0000256" key="1">
    <source>
        <dbReference type="ARBA" id="ARBA00004141"/>
    </source>
</evidence>
<feature type="transmembrane region" description="Helical" evidence="8">
    <location>
        <begin position="149"/>
        <end position="167"/>
    </location>
</feature>
<dbReference type="Proteomes" id="UP000036908">
    <property type="component" value="Unassembled WGS sequence"/>
</dbReference>
<name>A0A0L8AKQ0_9BACT</name>
<keyword evidence="3 8" id="KW-1003">Cell membrane</keyword>
<proteinExistence type="inferred from homology"/>
<gene>
    <name evidence="8" type="primary">menA</name>
    <name evidence="10" type="ORF">OB69_10955</name>
</gene>
<dbReference type="CDD" id="cd13962">
    <property type="entry name" value="PT_UbiA_UBIAD1"/>
    <property type="match status" value="1"/>
</dbReference>
<dbReference type="NCBIfam" id="NF004750">
    <property type="entry name" value="PRK06080.1-2"/>
    <property type="match status" value="1"/>
</dbReference>
<dbReference type="RefSeq" id="WP_053223760.1">
    <property type="nucleotide sequence ID" value="NZ_JSVA01000010.1"/>
</dbReference>
<evidence type="ECO:0000256" key="3">
    <source>
        <dbReference type="ARBA" id="ARBA00022475"/>
    </source>
</evidence>
<keyword evidence="2 8" id="KW-0474">Menaquinone biosynthesis</keyword>
<reference evidence="11" key="1">
    <citation type="submission" date="2014-11" db="EMBL/GenBank/DDBJ databases">
        <title>Genome sequencing of Roseivirga sp. D-25.</title>
        <authorList>
            <person name="Selvaratnam C."/>
            <person name="Thevarajoo S."/>
            <person name="Goh K.M."/>
            <person name="Eee R."/>
            <person name="Chan K.-G."/>
            <person name="Chong C.S."/>
        </authorList>
    </citation>
    <scope>NUCLEOTIDE SEQUENCE [LARGE SCALE GENOMIC DNA]</scope>
    <source>
        <strain evidence="11">D-25</strain>
    </source>
</reference>
<feature type="transmembrane region" description="Helical" evidence="8">
    <location>
        <begin position="37"/>
        <end position="55"/>
    </location>
</feature>
<accession>A0A0L8AKQ0</accession>
<keyword evidence="11" id="KW-1185">Reference proteome</keyword>
<dbReference type="EMBL" id="JSVA01000010">
    <property type="protein sequence ID" value="KOF02807.1"/>
    <property type="molecule type" value="Genomic_DNA"/>
</dbReference>
<keyword evidence="7 8" id="KW-0472">Membrane</keyword>
<dbReference type="GO" id="GO:0009234">
    <property type="term" value="P:menaquinone biosynthetic process"/>
    <property type="evidence" value="ECO:0007669"/>
    <property type="project" value="UniProtKB-UniRule"/>
</dbReference>
<comment type="pathway">
    <text evidence="8">Quinol/quinone metabolism; menaquinone biosynthesis; menaquinol from 1,4-dihydroxy-2-naphthoate: step 1/2.</text>
</comment>
<evidence type="ECO:0000256" key="4">
    <source>
        <dbReference type="ARBA" id="ARBA00022679"/>
    </source>
</evidence>
<dbReference type="PIRSF" id="PIRSF005355">
    <property type="entry name" value="UBIAD1"/>
    <property type="match status" value="1"/>
</dbReference>
<dbReference type="Gene3D" id="1.20.120.1780">
    <property type="entry name" value="UbiA prenyltransferase"/>
    <property type="match status" value="1"/>
</dbReference>
<evidence type="ECO:0000256" key="9">
    <source>
        <dbReference type="NCBIfam" id="TIGR00751"/>
    </source>
</evidence>
<feature type="transmembrane region" description="Helical" evidence="8">
    <location>
        <begin position="275"/>
        <end position="296"/>
    </location>
</feature>
<dbReference type="HAMAP" id="MF_01937">
    <property type="entry name" value="MenA_1"/>
    <property type="match status" value="1"/>
</dbReference>
<feature type="transmembrane region" description="Helical" evidence="8">
    <location>
        <begin position="90"/>
        <end position="110"/>
    </location>
</feature>
<dbReference type="InterPro" id="IPR004657">
    <property type="entry name" value="MenA"/>
</dbReference>
<keyword evidence="5 8" id="KW-0812">Transmembrane</keyword>
<evidence type="ECO:0000256" key="8">
    <source>
        <dbReference type="HAMAP-Rule" id="MF_01937"/>
    </source>
</evidence>
<sequence>MKHWVKAFRLRTLPLALASIGMGAFLAASSGQFNGGVFALCALTTILLQVLSNLANDYGDSVHGADGAKRTGPSRAVQSGFISLKAMRNAIILFSALSLLSGIGLIYLAFGWSPQVFGFFLGLGVLAILAAITYTAGYKPYGYMGLGDISVLIFFGFVGVMGSAYLYEQELKWEYLLPAISTGLFSVAVLNVNNIRDIESDKEAGKISVPVRIGRKNAVFYHWFLLVAGFALGLSYVLMNYSSYWQLIIVLALPGLIKNARAVKTHTESSKLDPFLKQMALTTLLYVILFGVGQVVG</sequence>
<dbReference type="InterPro" id="IPR026046">
    <property type="entry name" value="UBIAD1"/>
</dbReference>
<dbReference type="GO" id="GO:0046428">
    <property type="term" value="F:1,4-dihydroxy-2-naphthoate polyprenyltransferase activity"/>
    <property type="evidence" value="ECO:0007669"/>
    <property type="project" value="UniProtKB-UniRule"/>
</dbReference>
<comment type="catalytic activity">
    <reaction evidence="8">
        <text>an all-trans-polyprenyl diphosphate + 1,4-dihydroxy-2-naphthoate + H(+) = a 2-demethylmenaquinol + CO2 + diphosphate</text>
        <dbReference type="Rhea" id="RHEA:26478"/>
        <dbReference type="Rhea" id="RHEA-COMP:9563"/>
        <dbReference type="Rhea" id="RHEA-COMP:9564"/>
        <dbReference type="ChEBI" id="CHEBI:11173"/>
        <dbReference type="ChEBI" id="CHEBI:15378"/>
        <dbReference type="ChEBI" id="CHEBI:16526"/>
        <dbReference type="ChEBI" id="CHEBI:33019"/>
        <dbReference type="ChEBI" id="CHEBI:55437"/>
        <dbReference type="ChEBI" id="CHEBI:58914"/>
        <dbReference type="EC" id="2.5.1.74"/>
    </reaction>
</comment>
<dbReference type="PANTHER" id="PTHR13929">
    <property type="entry name" value="1,4-DIHYDROXY-2-NAPHTHOATE OCTAPRENYLTRANSFERASE"/>
    <property type="match status" value="1"/>
</dbReference>
<dbReference type="GO" id="GO:0005886">
    <property type="term" value="C:plasma membrane"/>
    <property type="evidence" value="ECO:0007669"/>
    <property type="project" value="UniProtKB-SubCell"/>
</dbReference>
<dbReference type="PANTHER" id="PTHR13929:SF0">
    <property type="entry name" value="UBIA PRENYLTRANSFERASE DOMAIN-CONTAINING PROTEIN 1"/>
    <property type="match status" value="1"/>
</dbReference>
<keyword evidence="6 8" id="KW-1133">Transmembrane helix</keyword>
<protein>
    <recommendedName>
        <fullName evidence="8 9">1,4-dihydroxy-2-naphthoate octaprenyltransferase</fullName>
        <shortName evidence="8">DHNA-octaprenyltransferase</shortName>
        <ecNumber evidence="8 9">2.5.1.74</ecNumber>
    </recommendedName>
</protein>
<dbReference type="AlphaFoldDB" id="A0A0L8AKQ0"/>